<gene>
    <name evidence="7" type="primary">dgcA</name>
    <name evidence="7" type="ORF">ACFQ00_11725</name>
</gene>
<dbReference type="InterPro" id="IPR034593">
    <property type="entry name" value="DgoD-like"/>
</dbReference>
<dbReference type="SFLD" id="SFLDS00001">
    <property type="entry name" value="Enolase"/>
    <property type="match status" value="1"/>
</dbReference>
<accession>A0ABW3C4D7</accession>
<sequence length="325" mass="35078">MKLEVKRVDWRHKAPFRISYSESTHAETVMVQLRDGDLAGRGEASGVAYRGETAASLQQQLEGLPAHFFDGLTRENLQERLPAGGARNALDCALWDLDAKRAGKRAWELAGIDEVKVLRTAFTLSLDTPAAMAKAAAEAAVFDILKLKLGGEGDIDRVSAVRDIRPEVEIIVDANQAWRPAQLESFVHGLADLGVLLIEQPLPAGDDVALRGFESPIPICADESIQTASSLADLADRYQFINIKLDKTGGLTEALRLADQAKALDLGLMTGCMMGSSLAMAPAFVVAQRCAFVDLDGPLWSSTDIANAIDYRGSDMFPPSAQLWG</sequence>
<dbReference type="SFLD" id="SFLDF00010">
    <property type="entry name" value="dipeptide_epimerase"/>
    <property type="match status" value="1"/>
</dbReference>
<comment type="cofactor">
    <cofactor evidence="5">
        <name>Mg(2+)</name>
        <dbReference type="ChEBI" id="CHEBI:18420"/>
    </cofactor>
    <text evidence="5">Binds 1 Mg(2+) ion per subunit.</text>
</comment>
<dbReference type="SUPFAM" id="SSF51604">
    <property type="entry name" value="Enolase C-terminal domain-like"/>
    <property type="match status" value="1"/>
</dbReference>
<dbReference type="InterPro" id="IPR029017">
    <property type="entry name" value="Enolase-like_N"/>
</dbReference>
<dbReference type="NCBIfam" id="NF042940">
    <property type="entry name" value="racemase_DgcA"/>
    <property type="match status" value="1"/>
</dbReference>
<keyword evidence="2 5" id="KW-0479">Metal-binding</keyword>
<proteinExistence type="inferred from homology"/>
<dbReference type="SFLD" id="SFLDG00180">
    <property type="entry name" value="muconate_cycloisomerase"/>
    <property type="match status" value="1"/>
</dbReference>
<keyword evidence="8" id="KW-1185">Reference proteome</keyword>
<dbReference type="InterPro" id="IPR013341">
    <property type="entry name" value="Mandelate_racemase_N_dom"/>
</dbReference>
<evidence type="ECO:0000313" key="7">
    <source>
        <dbReference type="EMBL" id="MFD0848997.1"/>
    </source>
</evidence>
<reference evidence="8" key="1">
    <citation type="journal article" date="2019" name="Int. J. Syst. Evol. Microbiol.">
        <title>The Global Catalogue of Microorganisms (GCM) 10K type strain sequencing project: providing services to taxonomists for standard genome sequencing and annotation.</title>
        <authorList>
            <consortium name="The Broad Institute Genomics Platform"/>
            <consortium name="The Broad Institute Genome Sequencing Center for Infectious Disease"/>
            <person name="Wu L."/>
            <person name="Ma J."/>
        </authorList>
    </citation>
    <scope>NUCLEOTIDE SEQUENCE [LARGE SCALE GENOMIC DNA]</scope>
    <source>
        <strain evidence="8">CCUG 52537</strain>
    </source>
</reference>
<dbReference type="PANTHER" id="PTHR48080">
    <property type="entry name" value="D-GALACTONATE DEHYDRATASE-RELATED"/>
    <property type="match status" value="1"/>
</dbReference>
<dbReference type="InterPro" id="IPR018110">
    <property type="entry name" value="Mandel_Rmase/mucon_lact_enz_CS"/>
</dbReference>
<dbReference type="Pfam" id="PF02746">
    <property type="entry name" value="MR_MLE_N"/>
    <property type="match status" value="1"/>
</dbReference>
<evidence type="ECO:0000256" key="4">
    <source>
        <dbReference type="ARBA" id="ARBA00023235"/>
    </source>
</evidence>
<evidence type="ECO:0000259" key="6">
    <source>
        <dbReference type="SMART" id="SM00922"/>
    </source>
</evidence>
<dbReference type="Gene3D" id="3.30.390.10">
    <property type="entry name" value="Enolase-like, N-terminal domain"/>
    <property type="match status" value="1"/>
</dbReference>
<evidence type="ECO:0000256" key="3">
    <source>
        <dbReference type="ARBA" id="ARBA00022842"/>
    </source>
</evidence>
<protein>
    <recommendedName>
        <fullName evidence="5">Dipeptide epimerase</fullName>
        <ecNumber evidence="5">5.1.1.-</ecNumber>
    </recommendedName>
</protein>
<dbReference type="InterPro" id="IPR013342">
    <property type="entry name" value="Mandelate_racemase_C"/>
</dbReference>
<dbReference type="EC" id="5.1.1.-" evidence="5"/>
<evidence type="ECO:0000256" key="2">
    <source>
        <dbReference type="ARBA" id="ARBA00022723"/>
    </source>
</evidence>
<dbReference type="Proteomes" id="UP001597124">
    <property type="component" value="Unassembled WGS sequence"/>
</dbReference>
<dbReference type="InterPro" id="IPR029065">
    <property type="entry name" value="Enolase_C-like"/>
</dbReference>
<keyword evidence="3 5" id="KW-0460">Magnesium</keyword>
<evidence type="ECO:0000313" key="8">
    <source>
        <dbReference type="Proteomes" id="UP001597124"/>
    </source>
</evidence>
<feature type="domain" description="Mandelate racemase/muconate lactonizing enzyme C-terminal" evidence="6">
    <location>
        <begin position="129"/>
        <end position="220"/>
    </location>
</feature>
<dbReference type="PANTHER" id="PTHR48080:SF3">
    <property type="entry name" value="ENOLASE SUPERFAMILY MEMBER DDB_G0284701"/>
    <property type="match status" value="1"/>
</dbReference>
<dbReference type="EMBL" id="JBHTIK010000005">
    <property type="protein sequence ID" value="MFD0848997.1"/>
    <property type="molecule type" value="Genomic_DNA"/>
</dbReference>
<dbReference type="SUPFAM" id="SSF54826">
    <property type="entry name" value="Enolase N-terminal domain-like"/>
    <property type="match status" value="1"/>
</dbReference>
<dbReference type="SMART" id="SM00922">
    <property type="entry name" value="MR_MLE"/>
    <property type="match status" value="1"/>
</dbReference>
<dbReference type="Pfam" id="PF13378">
    <property type="entry name" value="MR_MLE_C"/>
    <property type="match status" value="1"/>
</dbReference>
<keyword evidence="4 5" id="KW-0413">Isomerase</keyword>
<evidence type="ECO:0000256" key="5">
    <source>
        <dbReference type="RuleBase" id="RU366006"/>
    </source>
</evidence>
<dbReference type="InterPro" id="IPR036849">
    <property type="entry name" value="Enolase-like_C_sf"/>
</dbReference>
<dbReference type="PROSITE" id="PS00909">
    <property type="entry name" value="MR_MLE_2"/>
    <property type="match status" value="1"/>
</dbReference>
<evidence type="ECO:0000256" key="1">
    <source>
        <dbReference type="ARBA" id="ARBA00008031"/>
    </source>
</evidence>
<comment type="similarity">
    <text evidence="1 5">Belongs to the mandelate racemase/muconate lactonizing enzyme family.</text>
</comment>
<dbReference type="Gene3D" id="3.20.20.120">
    <property type="entry name" value="Enolase-like C-terminal domain"/>
    <property type="match status" value="1"/>
</dbReference>
<dbReference type="CDD" id="cd03319">
    <property type="entry name" value="L-Ala-DL-Glu_epimerase"/>
    <property type="match status" value="1"/>
</dbReference>
<dbReference type="InterPro" id="IPR034603">
    <property type="entry name" value="Dipeptide_epimerase"/>
</dbReference>
<name>A0ABW3C4D7_SPHXN</name>
<dbReference type="RefSeq" id="WP_381490757.1">
    <property type="nucleotide sequence ID" value="NZ_JBHTIK010000005.1"/>
</dbReference>
<organism evidence="7 8">
    <name type="scientific">Sphingosinicella xenopeptidilytica</name>
    <dbReference type="NCBI Taxonomy" id="364098"/>
    <lineage>
        <taxon>Bacteria</taxon>
        <taxon>Pseudomonadati</taxon>
        <taxon>Pseudomonadota</taxon>
        <taxon>Alphaproteobacteria</taxon>
        <taxon>Sphingomonadales</taxon>
        <taxon>Sphingosinicellaceae</taxon>
        <taxon>Sphingosinicella</taxon>
    </lineage>
</organism>
<comment type="caution">
    <text evidence="7">The sequence shown here is derived from an EMBL/GenBank/DDBJ whole genome shotgun (WGS) entry which is preliminary data.</text>
</comment>